<reference evidence="1 2" key="1">
    <citation type="submission" date="2021-04" db="EMBL/GenBank/DDBJ databases">
        <authorList>
            <person name="Bliznina A."/>
        </authorList>
    </citation>
    <scope>NUCLEOTIDE SEQUENCE [LARGE SCALE GENOMIC DNA]</scope>
</reference>
<protein>
    <submittedName>
        <fullName evidence="1">Oidioi.mRNA.OKI2018_I69.XSR.g13914.t1.cds</fullName>
    </submittedName>
</protein>
<organism evidence="1 2">
    <name type="scientific">Oikopleura dioica</name>
    <name type="common">Tunicate</name>
    <dbReference type="NCBI Taxonomy" id="34765"/>
    <lineage>
        <taxon>Eukaryota</taxon>
        <taxon>Metazoa</taxon>
        <taxon>Chordata</taxon>
        <taxon>Tunicata</taxon>
        <taxon>Appendicularia</taxon>
        <taxon>Copelata</taxon>
        <taxon>Oikopleuridae</taxon>
        <taxon>Oikopleura</taxon>
    </lineage>
</organism>
<evidence type="ECO:0000313" key="1">
    <source>
        <dbReference type="EMBL" id="CAG5094849.1"/>
    </source>
</evidence>
<name>A0ABN7SC44_OIKDI</name>
<accession>A0ABN7SC44</accession>
<keyword evidence="2" id="KW-1185">Reference proteome</keyword>
<gene>
    <name evidence="1" type="ORF">OKIOD_LOCUS5472</name>
</gene>
<dbReference type="EMBL" id="OU015569">
    <property type="protein sequence ID" value="CAG5094849.1"/>
    <property type="molecule type" value="Genomic_DNA"/>
</dbReference>
<proteinExistence type="predicted"/>
<sequence length="216" mass="25584">MSESDSQNTFQERYEAWANQIPCIRTSVRGDWRDYVWEWNESLPCESCEVLTDIMWKFGEKSWCSACYLNSDPHIRRTGKPYRVDAILFCQWCQNKLSFWEACEGICCNIGLERQQSLQTTFFIFEEPSLRDRHIPLELKQLDEIKKEQKFLQYDNELAKLNYGFSQELLAKLKYESTQERLALHDEKEKMARERLGRILIKAGKSLIANEDTKKG</sequence>
<dbReference type="Proteomes" id="UP001158576">
    <property type="component" value="Chromosome XSR"/>
</dbReference>
<evidence type="ECO:0000313" key="2">
    <source>
        <dbReference type="Proteomes" id="UP001158576"/>
    </source>
</evidence>